<dbReference type="InParanoid" id="A0A2P6NE03"/>
<proteinExistence type="predicted"/>
<accession>A0A2P6NE03</accession>
<gene>
    <name evidence="1" type="ORF">PROFUN_10360</name>
</gene>
<comment type="caution">
    <text evidence="1">The sequence shown here is derived from an EMBL/GenBank/DDBJ whole genome shotgun (WGS) entry which is preliminary data.</text>
</comment>
<evidence type="ECO:0000313" key="2">
    <source>
        <dbReference type="Proteomes" id="UP000241769"/>
    </source>
</evidence>
<dbReference type="Proteomes" id="UP000241769">
    <property type="component" value="Unassembled WGS sequence"/>
</dbReference>
<name>A0A2P6NE03_9EUKA</name>
<reference evidence="1 2" key="1">
    <citation type="journal article" date="2018" name="Genome Biol. Evol.">
        <title>Multiple Roots of Fruiting Body Formation in Amoebozoa.</title>
        <authorList>
            <person name="Hillmann F."/>
            <person name="Forbes G."/>
            <person name="Novohradska S."/>
            <person name="Ferling I."/>
            <person name="Riege K."/>
            <person name="Groth M."/>
            <person name="Westermann M."/>
            <person name="Marz M."/>
            <person name="Spaller T."/>
            <person name="Winckler T."/>
            <person name="Schaap P."/>
            <person name="Glockner G."/>
        </authorList>
    </citation>
    <scope>NUCLEOTIDE SEQUENCE [LARGE SCALE GENOMIC DNA]</scope>
    <source>
        <strain evidence="1 2">Jena</strain>
    </source>
</reference>
<sequence length="181" mass="19918">MSECDLLKVVVSVFRLTPEASYLCSLVVDDRRLSDGSLAPVLHGPPKEIFASIPCKRKRGPLRVEIAHRRVRLEECKHHIDHDPIWTWPDVLYAQQRYTSMAFKGYRSTGDAAIAFKVTNSLGIPETSSTINSSSNSIDASSSQATSSLLPSYLLSPNVATLNIMILFRDGASSYSRTTSG</sequence>
<protein>
    <submittedName>
        <fullName evidence="1">Uncharacterized protein</fullName>
    </submittedName>
</protein>
<dbReference type="EMBL" id="MDYQ01000110">
    <property type="protein sequence ID" value="PRP82152.1"/>
    <property type="molecule type" value="Genomic_DNA"/>
</dbReference>
<evidence type="ECO:0000313" key="1">
    <source>
        <dbReference type="EMBL" id="PRP82152.1"/>
    </source>
</evidence>
<keyword evidence="2" id="KW-1185">Reference proteome</keyword>
<organism evidence="1 2">
    <name type="scientific">Planoprotostelium fungivorum</name>
    <dbReference type="NCBI Taxonomy" id="1890364"/>
    <lineage>
        <taxon>Eukaryota</taxon>
        <taxon>Amoebozoa</taxon>
        <taxon>Evosea</taxon>
        <taxon>Variosea</taxon>
        <taxon>Cavosteliida</taxon>
        <taxon>Cavosteliaceae</taxon>
        <taxon>Planoprotostelium</taxon>
    </lineage>
</organism>
<dbReference type="AlphaFoldDB" id="A0A2P6NE03"/>